<feature type="region of interest" description="Disordered" evidence="1">
    <location>
        <begin position="36"/>
        <end position="63"/>
    </location>
</feature>
<reference evidence="2 3" key="1">
    <citation type="journal article" date="2008" name="Nat. Biotechnol.">
        <title>Genome sequencing and analysis of the biomass-degrading fungus Trichoderma reesei (syn. Hypocrea jecorina).</title>
        <authorList>
            <person name="Martinez D."/>
            <person name="Berka R.M."/>
            <person name="Henrissat B."/>
            <person name="Saloheimo M."/>
            <person name="Arvas M."/>
            <person name="Baker S.E."/>
            <person name="Chapman J."/>
            <person name="Chertkov O."/>
            <person name="Coutinho P.M."/>
            <person name="Cullen D."/>
            <person name="Danchin E.G."/>
            <person name="Grigoriev I.V."/>
            <person name="Harris P."/>
            <person name="Jackson M."/>
            <person name="Kubicek C.P."/>
            <person name="Han C.S."/>
            <person name="Ho I."/>
            <person name="Larrondo L.F."/>
            <person name="de Leon A.L."/>
            <person name="Magnuson J.K."/>
            <person name="Merino S."/>
            <person name="Misra M."/>
            <person name="Nelson B."/>
            <person name="Putnam N."/>
            <person name="Robbertse B."/>
            <person name="Salamov A.A."/>
            <person name="Schmoll M."/>
            <person name="Terry A."/>
            <person name="Thayer N."/>
            <person name="Westerholm-Parvinen A."/>
            <person name="Schoch C.L."/>
            <person name="Yao J."/>
            <person name="Barabote R."/>
            <person name="Nelson M.A."/>
            <person name="Detter C."/>
            <person name="Bruce D."/>
            <person name="Kuske C.R."/>
            <person name="Xie G."/>
            <person name="Richardson P."/>
            <person name="Rokhsar D.S."/>
            <person name="Lucas S.M."/>
            <person name="Rubin E.M."/>
            <person name="Dunn-Coleman N."/>
            <person name="Ward M."/>
            <person name="Brettin T.S."/>
        </authorList>
    </citation>
    <scope>NUCLEOTIDE SEQUENCE [LARGE SCALE GENOMIC DNA]</scope>
    <source>
        <strain evidence="2 3">QM6a</strain>
    </source>
</reference>
<evidence type="ECO:0000313" key="2">
    <source>
        <dbReference type="EMBL" id="EGR50700.1"/>
    </source>
</evidence>
<feature type="compositionally biased region" description="Basic and acidic residues" evidence="1">
    <location>
        <begin position="452"/>
        <end position="465"/>
    </location>
</feature>
<protein>
    <submittedName>
        <fullName evidence="2">Predicted protein</fullName>
    </submittedName>
</protein>
<name>G0RD89_HYPJQ</name>
<dbReference type="HOGENOM" id="CLU_520793_0_0_1"/>
<dbReference type="OrthoDB" id="4900702at2759"/>
<sequence length="523" mass="58322">MIVPTCGSHTALKGTSPPLVSRFSVSMIPPLMRTHDRVQLPTSPPTANATATRTITTSSSSFSSPSPLFLLQTRTSRKARAVVMPPFENAPPYYMRRTLRTWYNQVEPDLRDPELLWGDFWKRFNTVRIPVLPEEEYFERALEIAKSAKDRGDYEKIFEERNARDWQELLDLMSETTRHTLYHHDNFPCDDAWRKARKASQTGSLMEFVRLLKGVAFGWEADEVCENKVENVPSGEEAHMGADYTDQGEVFPELSDLDWEEEVGLSGDQSGNVIYHGNFTYFPAPDSAPREAPRGALCSGGEGPSTQQKSTLSGTSSDPDHGGLKQVQNPQRKRRRFSDDSVHVLEPNQASSPSTRSANDESVTGESHPASNDNNRAHKRQKLDDSTATSNVHSARQHDESISKKRPLCGDDDDDDDGDDGERRHKRQKLKPSLQSYPEAEPSASSISKRPITHDNTNEQGHERQSLASSTQQHADAGTNVKDSTLFPSNKQRQLQANRVSAASRIPDAAAEKEATPIALLET</sequence>
<dbReference type="GeneID" id="18480945"/>
<dbReference type="VEuPathDB" id="FungiDB:TRIREDRAFT_105026"/>
<gene>
    <name evidence="2" type="ORF">TRIREDRAFT_105026</name>
</gene>
<dbReference type="EMBL" id="GL985059">
    <property type="protein sequence ID" value="EGR50700.1"/>
    <property type="molecule type" value="Genomic_DNA"/>
</dbReference>
<dbReference type="RefSeq" id="XP_006963269.1">
    <property type="nucleotide sequence ID" value="XM_006963207.1"/>
</dbReference>
<accession>G0RD89</accession>
<feature type="compositionally biased region" description="Polar residues" evidence="1">
    <location>
        <begin position="304"/>
        <end position="317"/>
    </location>
</feature>
<evidence type="ECO:0000256" key="1">
    <source>
        <dbReference type="SAM" id="MobiDB-lite"/>
    </source>
</evidence>
<dbReference type="KEGG" id="tre:TRIREDRAFT_105026"/>
<keyword evidence="3" id="KW-1185">Reference proteome</keyword>
<dbReference type="Proteomes" id="UP000008984">
    <property type="component" value="Unassembled WGS sequence"/>
</dbReference>
<dbReference type="eggNOG" id="ENOG502R6KM">
    <property type="taxonomic scope" value="Eukaryota"/>
</dbReference>
<proteinExistence type="predicted"/>
<feature type="compositionally biased region" description="Polar residues" evidence="1">
    <location>
        <begin position="348"/>
        <end position="374"/>
    </location>
</feature>
<feature type="compositionally biased region" description="Low complexity" evidence="1">
    <location>
        <begin position="45"/>
        <end position="63"/>
    </location>
</feature>
<feature type="region of interest" description="Disordered" evidence="1">
    <location>
        <begin position="285"/>
        <end position="523"/>
    </location>
</feature>
<organism evidence="3">
    <name type="scientific">Hypocrea jecorina (strain QM6a)</name>
    <name type="common">Trichoderma reesei</name>
    <dbReference type="NCBI Taxonomy" id="431241"/>
    <lineage>
        <taxon>Eukaryota</taxon>
        <taxon>Fungi</taxon>
        <taxon>Dikarya</taxon>
        <taxon>Ascomycota</taxon>
        <taxon>Pezizomycotina</taxon>
        <taxon>Sordariomycetes</taxon>
        <taxon>Hypocreomycetidae</taxon>
        <taxon>Hypocreales</taxon>
        <taxon>Hypocreaceae</taxon>
        <taxon>Trichoderma</taxon>
    </lineage>
</organism>
<evidence type="ECO:0000313" key="3">
    <source>
        <dbReference type="Proteomes" id="UP000008984"/>
    </source>
</evidence>
<feature type="compositionally biased region" description="Acidic residues" evidence="1">
    <location>
        <begin position="410"/>
        <end position="420"/>
    </location>
</feature>
<feature type="compositionally biased region" description="Polar residues" evidence="1">
    <location>
        <begin position="481"/>
        <end position="501"/>
    </location>
</feature>
<dbReference type="AlphaFoldDB" id="G0RD89"/>